<reference evidence="7" key="1">
    <citation type="journal article" date="2020" name="Stud. Mycol.">
        <title>101 Dothideomycetes genomes: a test case for predicting lifestyles and emergence of pathogens.</title>
        <authorList>
            <person name="Haridas S."/>
            <person name="Albert R."/>
            <person name="Binder M."/>
            <person name="Bloem J."/>
            <person name="Labutti K."/>
            <person name="Salamov A."/>
            <person name="Andreopoulos B."/>
            <person name="Baker S."/>
            <person name="Barry K."/>
            <person name="Bills G."/>
            <person name="Bluhm B."/>
            <person name="Cannon C."/>
            <person name="Castanera R."/>
            <person name="Culley D."/>
            <person name="Daum C."/>
            <person name="Ezra D."/>
            <person name="Gonzalez J."/>
            <person name="Henrissat B."/>
            <person name="Kuo A."/>
            <person name="Liang C."/>
            <person name="Lipzen A."/>
            <person name="Lutzoni F."/>
            <person name="Magnuson J."/>
            <person name="Mondo S."/>
            <person name="Nolan M."/>
            <person name="Ohm R."/>
            <person name="Pangilinan J."/>
            <person name="Park H.-J."/>
            <person name="Ramirez L."/>
            <person name="Alfaro M."/>
            <person name="Sun H."/>
            <person name="Tritt A."/>
            <person name="Yoshinaga Y."/>
            <person name="Zwiers L.-H."/>
            <person name="Turgeon B."/>
            <person name="Goodwin S."/>
            <person name="Spatafora J."/>
            <person name="Crous P."/>
            <person name="Grigoriev I."/>
        </authorList>
    </citation>
    <scope>NUCLEOTIDE SEQUENCE</scope>
    <source>
        <strain evidence="7">CBS 121167</strain>
    </source>
</reference>
<dbReference type="SUPFAM" id="SSF50129">
    <property type="entry name" value="GroES-like"/>
    <property type="match status" value="1"/>
</dbReference>
<keyword evidence="8" id="KW-1185">Reference proteome</keyword>
<keyword evidence="2 5" id="KW-0479">Metal-binding</keyword>
<dbReference type="Gene3D" id="3.40.50.720">
    <property type="entry name" value="NAD(P)-binding Rossmann-like Domain"/>
    <property type="match status" value="1"/>
</dbReference>
<keyword evidence="4" id="KW-0560">Oxidoreductase</keyword>
<keyword evidence="3 5" id="KW-0862">Zinc</keyword>
<dbReference type="InterPro" id="IPR020843">
    <property type="entry name" value="ER"/>
</dbReference>
<dbReference type="FunFam" id="3.40.50.720:FF:000022">
    <property type="entry name" value="Cinnamyl alcohol dehydrogenase"/>
    <property type="match status" value="1"/>
</dbReference>
<protein>
    <recommendedName>
        <fullName evidence="6">Enoyl reductase (ER) domain-containing protein</fullName>
    </recommendedName>
</protein>
<proteinExistence type="inferred from homology"/>
<dbReference type="CDD" id="cd05283">
    <property type="entry name" value="CAD1"/>
    <property type="match status" value="1"/>
</dbReference>
<feature type="domain" description="Enoyl reductase (ER)" evidence="6">
    <location>
        <begin position="9"/>
        <end position="328"/>
    </location>
</feature>
<dbReference type="Gene3D" id="3.90.180.10">
    <property type="entry name" value="Medium-chain alcohol dehydrogenases, catalytic domain"/>
    <property type="match status" value="1"/>
</dbReference>
<dbReference type="InterPro" id="IPR011032">
    <property type="entry name" value="GroES-like_sf"/>
</dbReference>
<dbReference type="InterPro" id="IPR047109">
    <property type="entry name" value="CAD-like"/>
</dbReference>
<evidence type="ECO:0000256" key="4">
    <source>
        <dbReference type="ARBA" id="ARBA00023002"/>
    </source>
</evidence>
<dbReference type="PANTHER" id="PTHR42683">
    <property type="entry name" value="ALDEHYDE REDUCTASE"/>
    <property type="match status" value="1"/>
</dbReference>
<dbReference type="EMBL" id="ML995496">
    <property type="protein sequence ID" value="KAF2138554.1"/>
    <property type="molecule type" value="Genomic_DNA"/>
</dbReference>
<dbReference type="InterPro" id="IPR002328">
    <property type="entry name" value="ADH_Zn_CS"/>
</dbReference>
<dbReference type="RefSeq" id="XP_033394267.1">
    <property type="nucleotide sequence ID" value="XM_033537350.1"/>
</dbReference>
<dbReference type="InterPro" id="IPR013154">
    <property type="entry name" value="ADH-like_N"/>
</dbReference>
<name>A0A6A6B5N6_9PEZI</name>
<dbReference type="Pfam" id="PF00107">
    <property type="entry name" value="ADH_zinc_N"/>
    <property type="match status" value="1"/>
</dbReference>
<dbReference type="GO" id="GO:0016616">
    <property type="term" value="F:oxidoreductase activity, acting on the CH-OH group of donors, NAD or NADP as acceptor"/>
    <property type="evidence" value="ECO:0007669"/>
    <property type="project" value="InterPro"/>
</dbReference>
<dbReference type="AlphaFoldDB" id="A0A6A6B5N6"/>
<evidence type="ECO:0000256" key="5">
    <source>
        <dbReference type="RuleBase" id="RU361277"/>
    </source>
</evidence>
<dbReference type="GO" id="GO:0008270">
    <property type="term" value="F:zinc ion binding"/>
    <property type="evidence" value="ECO:0007669"/>
    <property type="project" value="InterPro"/>
</dbReference>
<dbReference type="GeneID" id="54294846"/>
<dbReference type="InterPro" id="IPR013149">
    <property type="entry name" value="ADH-like_C"/>
</dbReference>
<evidence type="ECO:0000256" key="2">
    <source>
        <dbReference type="ARBA" id="ARBA00022723"/>
    </source>
</evidence>
<sequence>MPSFTVLKGSSSGAITKATTTRPELIGDQVYLRVTASGLCGTDLHFRQADMALGHEGVGVVESVGPAVKTLKVGDRVGWGYNHDCCSNCELCLTGHDIYCSQRALYGYADLDQGSFAEGAVWREAFLFKVPDSMSDANAAPLMCGGATVYSCFDLYGLAPTARIGILGIGGLGHLAIQFAAKRGSDVVVFSGTDSKREEAMALGANEFYATKGLSELNIGKQLDALLVCTSAHIDWNTYFPIMAPNSILFPLSVESGNLVVPYMPLLAGGIRIQGTIVANRAVHRRMLDFAARHQIKPMIQQYPMTVQGVEDAMAALDAGKVRYRAVLIPEANKA</sequence>
<dbReference type="Pfam" id="PF08240">
    <property type="entry name" value="ADH_N"/>
    <property type="match status" value="1"/>
</dbReference>
<dbReference type="Proteomes" id="UP000799438">
    <property type="component" value="Unassembled WGS sequence"/>
</dbReference>
<evidence type="ECO:0000256" key="3">
    <source>
        <dbReference type="ARBA" id="ARBA00022833"/>
    </source>
</evidence>
<comment type="similarity">
    <text evidence="5">Belongs to the zinc-containing alcohol dehydrogenase family.</text>
</comment>
<evidence type="ECO:0000259" key="6">
    <source>
        <dbReference type="SMART" id="SM00829"/>
    </source>
</evidence>
<dbReference type="InterPro" id="IPR036291">
    <property type="entry name" value="NAD(P)-bd_dom_sf"/>
</dbReference>
<accession>A0A6A6B5N6</accession>
<evidence type="ECO:0000256" key="1">
    <source>
        <dbReference type="ARBA" id="ARBA00001947"/>
    </source>
</evidence>
<evidence type="ECO:0000313" key="7">
    <source>
        <dbReference type="EMBL" id="KAF2138554.1"/>
    </source>
</evidence>
<organism evidence="7 8">
    <name type="scientific">Aplosporella prunicola CBS 121167</name>
    <dbReference type="NCBI Taxonomy" id="1176127"/>
    <lineage>
        <taxon>Eukaryota</taxon>
        <taxon>Fungi</taxon>
        <taxon>Dikarya</taxon>
        <taxon>Ascomycota</taxon>
        <taxon>Pezizomycotina</taxon>
        <taxon>Dothideomycetes</taxon>
        <taxon>Dothideomycetes incertae sedis</taxon>
        <taxon>Botryosphaeriales</taxon>
        <taxon>Aplosporellaceae</taxon>
        <taxon>Aplosporella</taxon>
    </lineage>
</organism>
<dbReference type="SUPFAM" id="SSF51735">
    <property type="entry name" value="NAD(P)-binding Rossmann-fold domains"/>
    <property type="match status" value="1"/>
</dbReference>
<evidence type="ECO:0000313" key="8">
    <source>
        <dbReference type="Proteomes" id="UP000799438"/>
    </source>
</evidence>
<gene>
    <name evidence="7" type="ORF">K452DRAFT_234108</name>
</gene>
<dbReference type="SMART" id="SM00829">
    <property type="entry name" value="PKS_ER"/>
    <property type="match status" value="1"/>
</dbReference>
<dbReference type="OrthoDB" id="1879366at2759"/>
<comment type="cofactor">
    <cofactor evidence="1 5">
        <name>Zn(2+)</name>
        <dbReference type="ChEBI" id="CHEBI:29105"/>
    </cofactor>
</comment>
<dbReference type="PROSITE" id="PS00059">
    <property type="entry name" value="ADH_ZINC"/>
    <property type="match status" value="1"/>
</dbReference>